<keyword evidence="2 4" id="KW-0472">Membrane</keyword>
<evidence type="ECO:0000256" key="4">
    <source>
        <dbReference type="SAM" id="Phobius"/>
    </source>
</evidence>
<sequence>MAFFKRTKKTHTNTALLHHNEQPKQNAEPSRLSDRLDQNLHKIREQTGHSRDIIIRTLSHMFGSEHTLAVIYIDGLVDTLTINHSIMESLTSRDYDEELYTSDPAEILSIIKNRFLTIGSISELEHMETLISAILEGNTIILIEGSSHGIIASSIGGEERGVEEPQSQTVVRGPKEGFTENIRTNTALIRRKIKSPNLWIVDRKIGRVTQTDVAVMYLNGIANDKIVQEILDRLDRIDTDSILESGYIEEFIQDTTFSPFPTITNTERPDAIAGAILEGKVAILVDGTPFALIAPITIFKLFQSSEDYYQKFDIATFLRLLRIISFVVSMLLPSLYIAISTFHQEMLPTTLLISLAAQREGIPFPAVVEALAMEITFEVLREAGVRMPRAMGSAISIVGALVLGQAAVQAGLVSAAMVIIVAFTAIASFVAPSVSIANSARLLRFGFMILAATLGLFGIMAGLLAMLIHLSGLRSFGLPYLTPFAPFIPLDQKDVLVRVPWWAMVTRPTLINRKNAKRQKTNQRPSPSDGKE</sequence>
<organism evidence="5 6">
    <name type="scientific">Paenibacillus lautus</name>
    <name type="common">Bacillus lautus</name>
    <dbReference type="NCBI Taxonomy" id="1401"/>
    <lineage>
        <taxon>Bacteria</taxon>
        <taxon>Bacillati</taxon>
        <taxon>Bacillota</taxon>
        <taxon>Bacilli</taxon>
        <taxon>Bacillales</taxon>
        <taxon>Paenibacillaceae</taxon>
        <taxon>Paenibacillus</taxon>
    </lineage>
</organism>
<accession>A0A385TLH6</accession>
<gene>
    <name evidence="5" type="ORF">D5F53_15335</name>
</gene>
<dbReference type="AlphaFoldDB" id="A0A385TLH6"/>
<reference evidence="5 6" key="1">
    <citation type="submission" date="2018-09" db="EMBL/GenBank/DDBJ databases">
        <title>Genome Sequence of Paenibacillus lautus Strain E7593-69, Azo Dye-Degrading Bacteria, Isolated from Commercial Tattoo Inks.</title>
        <authorList>
            <person name="Nho S.W."/>
            <person name="Kim S.-J."/>
            <person name="Kweon O."/>
            <person name="Cerniglia C.E."/>
        </authorList>
    </citation>
    <scope>NUCLEOTIDE SEQUENCE [LARGE SCALE GENOMIC DNA]</scope>
    <source>
        <strain evidence="5 6">E7593-69</strain>
    </source>
</reference>
<dbReference type="InterPro" id="IPR050768">
    <property type="entry name" value="UPF0353/GerABKA_families"/>
</dbReference>
<evidence type="ECO:0000256" key="2">
    <source>
        <dbReference type="ARBA" id="ARBA00023136"/>
    </source>
</evidence>
<proteinExistence type="inferred from homology"/>
<feature type="transmembrane region" description="Helical" evidence="4">
    <location>
        <begin position="392"/>
        <end position="408"/>
    </location>
</feature>
<keyword evidence="6" id="KW-1185">Reference proteome</keyword>
<dbReference type="KEGG" id="plw:D5F53_15335"/>
<feature type="transmembrane region" description="Helical" evidence="4">
    <location>
        <begin position="447"/>
        <end position="470"/>
    </location>
</feature>
<dbReference type="PANTHER" id="PTHR22550:SF5">
    <property type="entry name" value="LEUCINE ZIPPER PROTEIN 4"/>
    <property type="match status" value="1"/>
</dbReference>
<name>A0A385TLH6_PAELA</name>
<dbReference type="GO" id="GO:0009847">
    <property type="term" value="P:spore germination"/>
    <property type="evidence" value="ECO:0007669"/>
    <property type="project" value="InterPro"/>
</dbReference>
<dbReference type="GO" id="GO:0016020">
    <property type="term" value="C:membrane"/>
    <property type="evidence" value="ECO:0007669"/>
    <property type="project" value="InterPro"/>
</dbReference>
<protein>
    <submittedName>
        <fullName evidence="5">Spore germination protein</fullName>
    </submittedName>
</protein>
<dbReference type="Pfam" id="PF03323">
    <property type="entry name" value="GerA"/>
    <property type="match status" value="1"/>
</dbReference>
<dbReference type="Proteomes" id="UP000266552">
    <property type="component" value="Chromosome"/>
</dbReference>
<keyword evidence="4" id="KW-0812">Transmembrane</keyword>
<evidence type="ECO:0000256" key="1">
    <source>
        <dbReference type="ARBA" id="ARBA00005278"/>
    </source>
</evidence>
<evidence type="ECO:0000313" key="5">
    <source>
        <dbReference type="EMBL" id="AYB44559.1"/>
    </source>
</evidence>
<feature type="transmembrane region" description="Helical" evidence="4">
    <location>
        <begin position="414"/>
        <end position="435"/>
    </location>
</feature>
<dbReference type="RefSeq" id="WP_119848447.1">
    <property type="nucleotide sequence ID" value="NZ_CP032412.1"/>
</dbReference>
<dbReference type="InterPro" id="IPR004995">
    <property type="entry name" value="Spore_Ger"/>
</dbReference>
<feature type="transmembrane region" description="Helical" evidence="4">
    <location>
        <begin position="320"/>
        <end position="342"/>
    </location>
</feature>
<evidence type="ECO:0000313" key="6">
    <source>
        <dbReference type="Proteomes" id="UP000266552"/>
    </source>
</evidence>
<keyword evidence="4" id="KW-1133">Transmembrane helix</keyword>
<evidence type="ECO:0000256" key="3">
    <source>
        <dbReference type="SAM" id="MobiDB-lite"/>
    </source>
</evidence>
<dbReference type="PIRSF" id="PIRSF005690">
    <property type="entry name" value="GerBA"/>
    <property type="match status" value="1"/>
</dbReference>
<feature type="region of interest" description="Disordered" evidence="3">
    <location>
        <begin position="513"/>
        <end position="532"/>
    </location>
</feature>
<comment type="similarity">
    <text evidence="1">Belongs to the GerABKA family.</text>
</comment>
<dbReference type="EMBL" id="CP032412">
    <property type="protein sequence ID" value="AYB44559.1"/>
    <property type="molecule type" value="Genomic_DNA"/>
</dbReference>
<dbReference type="PANTHER" id="PTHR22550">
    <property type="entry name" value="SPORE GERMINATION PROTEIN"/>
    <property type="match status" value="1"/>
</dbReference>